<accession>A0A437J299</accession>
<name>A0A437J299_9SPHN</name>
<dbReference type="RefSeq" id="WP_127692219.1">
    <property type="nucleotide sequence ID" value="NZ_RZUL01000022.1"/>
</dbReference>
<organism evidence="1 2">
    <name type="scientific">Sphingobium algorifonticola</name>
    <dbReference type="NCBI Taxonomy" id="2008318"/>
    <lineage>
        <taxon>Bacteria</taxon>
        <taxon>Pseudomonadati</taxon>
        <taxon>Pseudomonadota</taxon>
        <taxon>Alphaproteobacteria</taxon>
        <taxon>Sphingomonadales</taxon>
        <taxon>Sphingomonadaceae</taxon>
        <taxon>Sphingobium</taxon>
    </lineage>
</organism>
<proteinExistence type="predicted"/>
<gene>
    <name evidence="1" type="ORF">ENE74_17890</name>
</gene>
<keyword evidence="2" id="KW-1185">Reference proteome</keyword>
<protein>
    <submittedName>
        <fullName evidence="1">GIY-YIG nuclease family protein</fullName>
    </submittedName>
</protein>
<sequence>MQFTRPVLEAAGFVGWIPFPAIRESACPSSGGVYVITYSCSEPPTFAEQSCGGWFKGKDPTASLAALSANWVDDAEVVYIGKADRLKRRLTQFADFGAGKPIGHWGGRLIWQLPRTDQLLVAWRETPGRVPLEVEGELIAAFRRAYGKAPFANDPHRLGA</sequence>
<reference evidence="1 2" key="1">
    <citation type="submission" date="2019-01" db="EMBL/GenBank/DDBJ databases">
        <authorList>
            <person name="Chen W.-M."/>
        </authorList>
    </citation>
    <scope>NUCLEOTIDE SEQUENCE [LARGE SCALE GENOMIC DNA]</scope>
    <source>
        <strain evidence="1 2">TLA-22</strain>
    </source>
</reference>
<dbReference type="OrthoDB" id="7505417at2"/>
<comment type="caution">
    <text evidence="1">The sequence shown here is derived from an EMBL/GenBank/DDBJ whole genome shotgun (WGS) entry which is preliminary data.</text>
</comment>
<evidence type="ECO:0000313" key="1">
    <source>
        <dbReference type="EMBL" id="RVT38246.1"/>
    </source>
</evidence>
<dbReference type="EMBL" id="RZUL01000022">
    <property type="protein sequence ID" value="RVT38246.1"/>
    <property type="molecule type" value="Genomic_DNA"/>
</dbReference>
<evidence type="ECO:0000313" key="2">
    <source>
        <dbReference type="Proteomes" id="UP000282977"/>
    </source>
</evidence>
<dbReference type="AlphaFoldDB" id="A0A437J299"/>
<dbReference type="Proteomes" id="UP000282977">
    <property type="component" value="Unassembled WGS sequence"/>
</dbReference>